<proteinExistence type="predicted"/>
<dbReference type="InterPro" id="IPR055959">
    <property type="entry name" value="DUF7537"/>
</dbReference>
<organism evidence="1 2">
    <name type="scientific">Halohasta litorea</name>
    <dbReference type="NCBI Taxonomy" id="869891"/>
    <lineage>
        <taxon>Archaea</taxon>
        <taxon>Methanobacteriati</taxon>
        <taxon>Methanobacteriota</taxon>
        <taxon>Stenosarchaea group</taxon>
        <taxon>Halobacteria</taxon>
        <taxon>Halobacteriales</taxon>
        <taxon>Haloferacaceae</taxon>
        <taxon>Halohasta</taxon>
    </lineage>
</organism>
<gene>
    <name evidence="1" type="ORF">ACFSBW_03760</name>
</gene>
<dbReference type="EMBL" id="JBHUDM010000001">
    <property type="protein sequence ID" value="MFD1640992.1"/>
    <property type="molecule type" value="Genomic_DNA"/>
</dbReference>
<evidence type="ECO:0000313" key="1">
    <source>
        <dbReference type="EMBL" id="MFD1640992.1"/>
    </source>
</evidence>
<accession>A0ABD6D6M1</accession>
<name>A0ABD6D6M1_9EURY</name>
<reference evidence="1 2" key="1">
    <citation type="journal article" date="2019" name="Int. J. Syst. Evol. Microbiol.">
        <title>The Global Catalogue of Microorganisms (GCM) 10K type strain sequencing project: providing services to taxonomists for standard genome sequencing and annotation.</title>
        <authorList>
            <consortium name="The Broad Institute Genomics Platform"/>
            <consortium name="The Broad Institute Genome Sequencing Center for Infectious Disease"/>
            <person name="Wu L."/>
            <person name="Ma J."/>
        </authorList>
    </citation>
    <scope>NUCLEOTIDE SEQUENCE [LARGE SCALE GENOMIC DNA]</scope>
    <source>
        <strain evidence="1 2">CGMCC 1.10593</strain>
    </source>
</reference>
<dbReference type="PROSITE" id="PS51257">
    <property type="entry name" value="PROKAR_LIPOPROTEIN"/>
    <property type="match status" value="1"/>
</dbReference>
<dbReference type="RefSeq" id="WP_256394681.1">
    <property type="nucleotide sequence ID" value="NZ_JANHDJ010000001.1"/>
</dbReference>
<evidence type="ECO:0000313" key="2">
    <source>
        <dbReference type="Proteomes" id="UP001597052"/>
    </source>
</evidence>
<comment type="caution">
    <text evidence="1">The sequence shown here is derived from an EMBL/GenBank/DDBJ whole genome shotgun (WGS) entry which is preliminary data.</text>
</comment>
<sequence>MRTRSALAIGVVCLLALAGCTASPGPATPPGVSENGVTDTSALVEAHTEALQSTSFTVRSTRTMRSTDPAFAVTTNRTWKIDGTETLRGSVVSSTNVTGAAPEPYRQQPERRSVWRRGRTTVERVEANGSVTEREVDFLNTSVKLNPVLQRQTIYDLTTSSNTSVDRVSRDGRELYRVDASLNDTGVTTNASMTLFVDSDGVVREIQTSRTVRYRTGPRRITQRIRITDIGTTAVDRPTWVSSSADDSSP</sequence>
<evidence type="ECO:0008006" key="3">
    <source>
        <dbReference type="Google" id="ProtNLM"/>
    </source>
</evidence>
<dbReference type="AlphaFoldDB" id="A0ABD6D6M1"/>
<keyword evidence="2" id="KW-1185">Reference proteome</keyword>
<dbReference type="Pfam" id="PF24381">
    <property type="entry name" value="DUF7537"/>
    <property type="match status" value="1"/>
</dbReference>
<dbReference type="Proteomes" id="UP001597052">
    <property type="component" value="Unassembled WGS sequence"/>
</dbReference>
<protein>
    <recommendedName>
        <fullName evidence="3">Outer membrane lipoprotein-sorting protein</fullName>
    </recommendedName>
</protein>